<dbReference type="GO" id="GO:0000160">
    <property type="term" value="P:phosphorelay signal transduction system"/>
    <property type="evidence" value="ECO:0007669"/>
    <property type="project" value="UniProtKB-KW"/>
</dbReference>
<dbReference type="InterPro" id="IPR050595">
    <property type="entry name" value="Bact_response_regulator"/>
</dbReference>
<dbReference type="InterPro" id="IPR011006">
    <property type="entry name" value="CheY-like_superfamily"/>
</dbReference>
<evidence type="ECO:0000256" key="1">
    <source>
        <dbReference type="ARBA" id="ARBA00022553"/>
    </source>
</evidence>
<keyword evidence="1 3" id="KW-0597">Phosphoprotein</keyword>
<reference evidence="5 6" key="1">
    <citation type="submission" date="2019-01" db="EMBL/GenBank/DDBJ databases">
        <authorList>
            <person name="Brito A."/>
        </authorList>
    </citation>
    <scope>NUCLEOTIDE SEQUENCE [LARGE SCALE GENOMIC DNA]</scope>
    <source>
        <strain evidence="5">1</strain>
    </source>
</reference>
<protein>
    <submittedName>
        <fullName evidence="5">Response regulator receiver protein</fullName>
    </submittedName>
</protein>
<dbReference type="Pfam" id="PF00072">
    <property type="entry name" value="Response_reg"/>
    <property type="match status" value="1"/>
</dbReference>
<dbReference type="Proteomes" id="UP000320055">
    <property type="component" value="Unassembled WGS sequence"/>
</dbReference>
<gene>
    <name evidence="5" type="ORF">H1P_190052</name>
</gene>
<keyword evidence="6" id="KW-1185">Reference proteome</keyword>
<dbReference type="EMBL" id="CAACVJ010000101">
    <property type="protein sequence ID" value="VEP13253.1"/>
    <property type="molecule type" value="Genomic_DNA"/>
</dbReference>
<evidence type="ECO:0000259" key="4">
    <source>
        <dbReference type="PROSITE" id="PS50110"/>
    </source>
</evidence>
<dbReference type="AlphaFoldDB" id="A0A563VPA2"/>
<evidence type="ECO:0000256" key="2">
    <source>
        <dbReference type="ARBA" id="ARBA00023012"/>
    </source>
</evidence>
<dbReference type="PANTHER" id="PTHR44591:SF14">
    <property type="entry name" value="PROTEIN PILG"/>
    <property type="match status" value="1"/>
</dbReference>
<proteinExistence type="predicted"/>
<dbReference type="RefSeq" id="WP_144864458.1">
    <property type="nucleotide sequence ID" value="NZ_LR213780.1"/>
</dbReference>
<accession>A0A563VPA2</accession>
<dbReference type="SMART" id="SM00448">
    <property type="entry name" value="REC"/>
    <property type="match status" value="1"/>
</dbReference>
<evidence type="ECO:0000256" key="3">
    <source>
        <dbReference type="PROSITE-ProRule" id="PRU00169"/>
    </source>
</evidence>
<dbReference type="InterPro" id="IPR001789">
    <property type="entry name" value="Sig_transdc_resp-reg_receiver"/>
</dbReference>
<dbReference type="OrthoDB" id="582422at2"/>
<feature type="modified residue" description="4-aspartylphosphate" evidence="3">
    <location>
        <position position="52"/>
    </location>
</feature>
<evidence type="ECO:0000313" key="6">
    <source>
        <dbReference type="Proteomes" id="UP000320055"/>
    </source>
</evidence>
<feature type="domain" description="Response regulatory" evidence="4">
    <location>
        <begin position="3"/>
        <end position="119"/>
    </location>
</feature>
<dbReference type="PROSITE" id="PS50110">
    <property type="entry name" value="RESPONSE_REGULATORY"/>
    <property type="match status" value="1"/>
</dbReference>
<dbReference type="SUPFAM" id="SSF52172">
    <property type="entry name" value="CheY-like"/>
    <property type="match status" value="1"/>
</dbReference>
<sequence>MVKILIVDDSSSLRETFSEILSSIKIEVLTATNGSEAVKLLGKYTPDLVITDLIMPEMNGYELCRWVKNNPSTKEIPVLMCSTKSEEFDRYWGMKQGADAYLTKPFQAAELISTVKNMLKA</sequence>
<dbReference type="Gene3D" id="3.40.50.2300">
    <property type="match status" value="1"/>
</dbReference>
<keyword evidence="2" id="KW-0902">Two-component regulatory system</keyword>
<dbReference type="PANTHER" id="PTHR44591">
    <property type="entry name" value="STRESS RESPONSE REGULATOR PROTEIN 1"/>
    <property type="match status" value="1"/>
</dbReference>
<evidence type="ECO:0000313" key="5">
    <source>
        <dbReference type="EMBL" id="VEP13253.1"/>
    </source>
</evidence>
<organism evidence="5 6">
    <name type="scientific">Hyella patelloides LEGE 07179</name>
    <dbReference type="NCBI Taxonomy" id="945734"/>
    <lineage>
        <taxon>Bacteria</taxon>
        <taxon>Bacillati</taxon>
        <taxon>Cyanobacteriota</taxon>
        <taxon>Cyanophyceae</taxon>
        <taxon>Pleurocapsales</taxon>
        <taxon>Hyellaceae</taxon>
        <taxon>Hyella</taxon>
    </lineage>
</organism>
<name>A0A563VPA2_9CYAN</name>